<gene>
    <name evidence="1" type="ORF">Vadar_012801</name>
</gene>
<proteinExistence type="predicted"/>
<name>A0ACB7XQL1_9ERIC</name>
<organism evidence="1 2">
    <name type="scientific">Vaccinium darrowii</name>
    <dbReference type="NCBI Taxonomy" id="229202"/>
    <lineage>
        <taxon>Eukaryota</taxon>
        <taxon>Viridiplantae</taxon>
        <taxon>Streptophyta</taxon>
        <taxon>Embryophyta</taxon>
        <taxon>Tracheophyta</taxon>
        <taxon>Spermatophyta</taxon>
        <taxon>Magnoliopsida</taxon>
        <taxon>eudicotyledons</taxon>
        <taxon>Gunneridae</taxon>
        <taxon>Pentapetalae</taxon>
        <taxon>asterids</taxon>
        <taxon>Ericales</taxon>
        <taxon>Ericaceae</taxon>
        <taxon>Vaccinioideae</taxon>
        <taxon>Vaccinieae</taxon>
        <taxon>Vaccinium</taxon>
    </lineage>
</organism>
<evidence type="ECO:0000313" key="2">
    <source>
        <dbReference type="Proteomes" id="UP000828048"/>
    </source>
</evidence>
<evidence type="ECO:0000313" key="1">
    <source>
        <dbReference type="EMBL" id="KAH7843117.1"/>
    </source>
</evidence>
<dbReference type="EMBL" id="CM037151">
    <property type="protein sequence ID" value="KAH7843117.1"/>
    <property type="molecule type" value="Genomic_DNA"/>
</dbReference>
<sequence length="655" mass="72692">MLSGSLLSEFANLGQTLVSFLDKCKSIYEVKQIHALVIAFGLSHHDPFASKILSFSATSHSPDILYSHQIFQQLSYPTIHNYNTIIRGYSKSKNPGKSISIFVEMMRVGVSPDHLTYPFLAKASARMGDLQLVDSVNGIILKTGFQSDRFVANSSIHMYGSCGHIVYARKLFDEMPDKNSVSWNAMLGGYAKCGDLGMAQKVFELMPERDVVSWSSLIDGYVKGGQYGEALAIFQRMKVVGPKANEVTLVSVLCACAHLGALEIGRKTHRYMIENALPITLELKTSLVDMYAKSGAIEEAQVVFRGVPINQTDVLLWNAMIGGLATHGFVMESLDLYGEMKIAGIIPDEITYLCLLSACAHGGLVKEAWFFFESLTKERMTPKNEHYACMVDVMARAGQLTEAYQFLHQMPIKPTASMLGALFNGCMNHRKLDLAEIVGRKLVDLEPEHDGRYIGLSNVYSVIKLWDDARRMREAMERRGLKKSPGFSFVEVSLSHCKFYVDKGGLSIASTLACESAFIMESESACEIEWDVIAVSGGDGAPVLKFRCSFGAKRKEAAEKTPLAYKFAQLAYYEILNSSYRACNLAKQENRSESKKTGVDYGDSYGGLQNRIKDGLASHDKIQGERKASQSKHPFSDKPLEPDVMPSQEVWEMRP</sequence>
<accession>A0ACB7XQL1</accession>
<keyword evidence="2" id="KW-1185">Reference proteome</keyword>
<dbReference type="Proteomes" id="UP000828048">
    <property type="component" value="Chromosome 1"/>
</dbReference>
<reference evidence="1 2" key="1">
    <citation type="journal article" date="2021" name="Hortic Res">
        <title>High-quality reference genome and annotation aids understanding of berry development for evergreen blueberry (Vaccinium darrowii).</title>
        <authorList>
            <person name="Yu J."/>
            <person name="Hulse-Kemp A.M."/>
            <person name="Babiker E."/>
            <person name="Staton M."/>
        </authorList>
    </citation>
    <scope>NUCLEOTIDE SEQUENCE [LARGE SCALE GENOMIC DNA]</scope>
    <source>
        <strain evidence="2">cv. NJ 8807/NJ 8810</strain>
        <tissue evidence="1">Young leaf</tissue>
    </source>
</reference>
<comment type="caution">
    <text evidence="1">The sequence shown here is derived from an EMBL/GenBank/DDBJ whole genome shotgun (WGS) entry which is preliminary data.</text>
</comment>
<protein>
    <submittedName>
        <fullName evidence="1">Uncharacterized protein</fullName>
    </submittedName>
</protein>